<keyword evidence="5 7" id="KW-0408">Iron</keyword>
<evidence type="ECO:0000256" key="6">
    <source>
        <dbReference type="ARBA" id="ARBA00023136"/>
    </source>
</evidence>
<keyword evidence="7" id="KW-0285">Flavoprotein</keyword>
<feature type="transmembrane region" description="Helical" evidence="7">
    <location>
        <begin position="69"/>
        <end position="89"/>
    </location>
</feature>
<comment type="function">
    <text evidence="7">Part of the MsrPQ system that repairs oxidized periplasmic proteins containing methionine sulfoxide residues (Met-O), using respiratory chain electrons. Thus protects these proteins from oxidative-stress damage caused by reactive species of oxygen and chlorine generated by the host defense mechanisms. MsrPQ is essential for the maintenance of envelope integrity under bleach stress, rescuing a wide series of structurally unrelated periplasmic proteins from methionine oxidation. MsrQ provides electrons for reduction to the reductase catalytic subunit MsrP, using the quinone pool of the respiratory chain.</text>
</comment>
<dbReference type="GO" id="GO:0046872">
    <property type="term" value="F:metal ion binding"/>
    <property type="evidence" value="ECO:0007669"/>
    <property type="project" value="UniProtKB-KW"/>
</dbReference>
<evidence type="ECO:0000313" key="10">
    <source>
        <dbReference type="Proteomes" id="UP000602745"/>
    </source>
</evidence>
<keyword evidence="7" id="KW-1003">Cell membrane</keyword>
<reference evidence="9" key="2">
    <citation type="submission" date="2020-09" db="EMBL/GenBank/DDBJ databases">
        <authorList>
            <person name="Sun Q."/>
            <person name="Sedlacek I."/>
        </authorList>
    </citation>
    <scope>NUCLEOTIDE SEQUENCE</scope>
    <source>
        <strain evidence="9">CCM 7684</strain>
    </source>
</reference>
<keyword evidence="3 7" id="KW-0812">Transmembrane</keyword>
<organism evidence="9 10">
    <name type="scientific">Agaricicola taiwanensis</name>
    <dbReference type="NCBI Taxonomy" id="591372"/>
    <lineage>
        <taxon>Bacteria</taxon>
        <taxon>Pseudomonadati</taxon>
        <taxon>Pseudomonadota</taxon>
        <taxon>Alphaproteobacteria</taxon>
        <taxon>Rhodobacterales</taxon>
        <taxon>Paracoccaceae</taxon>
        <taxon>Agaricicola</taxon>
    </lineage>
</organism>
<dbReference type="EMBL" id="BMCP01000001">
    <property type="protein sequence ID" value="GGE30054.1"/>
    <property type="molecule type" value="Genomic_DNA"/>
</dbReference>
<dbReference type="GO" id="GO:0030091">
    <property type="term" value="P:protein repair"/>
    <property type="evidence" value="ECO:0007669"/>
    <property type="project" value="UniProtKB-UniRule"/>
</dbReference>
<keyword evidence="4 7" id="KW-1133">Transmembrane helix</keyword>
<keyword evidence="6 7" id="KW-0472">Membrane</keyword>
<accession>A0A8J2YEZ6</accession>
<feature type="transmembrane region" description="Helical" evidence="7">
    <location>
        <begin position="136"/>
        <end position="154"/>
    </location>
</feature>
<feature type="transmembrane region" description="Helical" evidence="7">
    <location>
        <begin position="175"/>
        <end position="191"/>
    </location>
</feature>
<keyword evidence="10" id="KW-1185">Reference proteome</keyword>
<evidence type="ECO:0000256" key="7">
    <source>
        <dbReference type="HAMAP-Rule" id="MF_01207"/>
    </source>
</evidence>
<dbReference type="GO" id="GO:0020037">
    <property type="term" value="F:heme binding"/>
    <property type="evidence" value="ECO:0007669"/>
    <property type="project" value="UniProtKB-UniRule"/>
</dbReference>
<dbReference type="HAMAP" id="MF_01207">
    <property type="entry name" value="MsrQ"/>
    <property type="match status" value="1"/>
</dbReference>
<feature type="domain" description="Ferric oxidoreductase" evidence="8">
    <location>
        <begin position="70"/>
        <end position="183"/>
    </location>
</feature>
<dbReference type="InterPro" id="IPR013130">
    <property type="entry name" value="Fe3_Rdtase_TM_dom"/>
</dbReference>
<evidence type="ECO:0000256" key="5">
    <source>
        <dbReference type="ARBA" id="ARBA00023004"/>
    </source>
</evidence>
<dbReference type="GO" id="GO:0016679">
    <property type="term" value="F:oxidoreductase activity, acting on diphenols and related substances as donors"/>
    <property type="evidence" value="ECO:0007669"/>
    <property type="project" value="TreeGrafter"/>
</dbReference>
<dbReference type="GO" id="GO:0010181">
    <property type="term" value="F:FMN binding"/>
    <property type="evidence" value="ECO:0007669"/>
    <property type="project" value="UniProtKB-UniRule"/>
</dbReference>
<dbReference type="AlphaFoldDB" id="A0A8J2YEZ6"/>
<keyword evidence="7" id="KW-0249">Electron transport</keyword>
<keyword evidence="7" id="KW-0288">FMN</keyword>
<sequence length="226" mass="25501">MSITMSMAESRPAPKELPRRRGPQVFGIPFNVFRAGVFLLGLFPLARWLVLGFTGGLTADPISFLIKSAGTWTLVVLLVTLAITPLRVITGQAGLVKVRRMAGLFTLFYASLHFMSYVWWDQWFSIPAIADDILKRPFILVGFLAFLALIPLGVTSTKGWVRRLGGMNWQRLHRLIYPIGALALLHLWWIRSGKNDFLDAGVYLGVLIALLGWRVWHAWRRRASIS</sequence>
<dbReference type="GO" id="GO:0009055">
    <property type="term" value="F:electron transfer activity"/>
    <property type="evidence" value="ECO:0007669"/>
    <property type="project" value="UniProtKB-UniRule"/>
</dbReference>
<keyword evidence="7" id="KW-0479">Metal-binding</keyword>
<dbReference type="GO" id="GO:0005886">
    <property type="term" value="C:plasma membrane"/>
    <property type="evidence" value="ECO:0007669"/>
    <property type="project" value="UniProtKB-SubCell"/>
</dbReference>
<evidence type="ECO:0000259" key="8">
    <source>
        <dbReference type="Pfam" id="PF01794"/>
    </source>
</evidence>
<comment type="cofactor">
    <cofactor evidence="7">
        <name>FMN</name>
        <dbReference type="ChEBI" id="CHEBI:58210"/>
    </cofactor>
    <text evidence="7">Binds 1 FMN per subunit.</text>
</comment>
<dbReference type="PANTHER" id="PTHR36964:SF1">
    <property type="entry name" value="PROTEIN-METHIONINE-SULFOXIDE REDUCTASE HEME-BINDING SUBUNIT MSRQ"/>
    <property type="match status" value="1"/>
</dbReference>
<dbReference type="Proteomes" id="UP000602745">
    <property type="component" value="Unassembled WGS sequence"/>
</dbReference>
<evidence type="ECO:0000313" key="9">
    <source>
        <dbReference type="EMBL" id="GGE30054.1"/>
    </source>
</evidence>
<feature type="transmembrane region" description="Helical" evidence="7">
    <location>
        <begin position="197"/>
        <end position="216"/>
    </location>
</feature>
<comment type="subunit">
    <text evidence="7">Heterodimer of a catalytic subunit (MsrP) and a heme-binding subunit (MsrQ).</text>
</comment>
<comment type="cofactor">
    <cofactor evidence="7">
        <name>heme b</name>
        <dbReference type="ChEBI" id="CHEBI:60344"/>
    </cofactor>
    <text evidence="7">Binds 1 heme b (iron(II)-protoporphyrin IX) group per subunit.</text>
</comment>
<name>A0A8J2YEZ6_9RHOB</name>
<dbReference type="InterPro" id="IPR022837">
    <property type="entry name" value="MsrQ-like"/>
</dbReference>
<comment type="subcellular location">
    <subcellularLocation>
        <location evidence="7">Cell membrane</location>
        <topology evidence="7">Multi-pass membrane protein</topology>
    </subcellularLocation>
    <subcellularLocation>
        <location evidence="1">Membrane</location>
        <topology evidence="1">Multi-pass membrane protein</topology>
    </subcellularLocation>
</comment>
<feature type="transmembrane region" description="Helical" evidence="7">
    <location>
        <begin position="25"/>
        <end position="49"/>
    </location>
</feature>
<dbReference type="Pfam" id="PF01794">
    <property type="entry name" value="Ferric_reduct"/>
    <property type="match status" value="1"/>
</dbReference>
<evidence type="ECO:0000256" key="4">
    <source>
        <dbReference type="ARBA" id="ARBA00022989"/>
    </source>
</evidence>
<keyword evidence="2 7" id="KW-0813">Transport</keyword>
<feature type="transmembrane region" description="Helical" evidence="7">
    <location>
        <begin position="101"/>
        <end position="120"/>
    </location>
</feature>
<gene>
    <name evidence="7 9" type="primary">msrQ</name>
    <name evidence="9" type="ORF">GCM10007276_04080</name>
</gene>
<comment type="similarity">
    <text evidence="7">Belongs to the MsrQ family.</text>
</comment>
<dbReference type="PANTHER" id="PTHR36964">
    <property type="entry name" value="PROTEIN-METHIONINE-SULFOXIDE REDUCTASE HEME-BINDING SUBUNIT MSRQ"/>
    <property type="match status" value="1"/>
</dbReference>
<reference evidence="9" key="1">
    <citation type="journal article" date="2014" name="Int. J. Syst. Evol. Microbiol.">
        <title>Complete genome sequence of Corynebacterium casei LMG S-19264T (=DSM 44701T), isolated from a smear-ripened cheese.</title>
        <authorList>
            <consortium name="US DOE Joint Genome Institute (JGI-PGF)"/>
            <person name="Walter F."/>
            <person name="Albersmeier A."/>
            <person name="Kalinowski J."/>
            <person name="Ruckert C."/>
        </authorList>
    </citation>
    <scope>NUCLEOTIDE SEQUENCE</scope>
    <source>
        <strain evidence="9">CCM 7684</strain>
    </source>
</reference>
<keyword evidence="7" id="KW-0349">Heme</keyword>
<comment type="caution">
    <text evidence="9">The sequence shown here is derived from an EMBL/GenBank/DDBJ whole genome shotgun (WGS) entry which is preliminary data.</text>
</comment>
<evidence type="ECO:0000256" key="3">
    <source>
        <dbReference type="ARBA" id="ARBA00022692"/>
    </source>
</evidence>
<evidence type="ECO:0000256" key="2">
    <source>
        <dbReference type="ARBA" id="ARBA00022448"/>
    </source>
</evidence>
<evidence type="ECO:0000256" key="1">
    <source>
        <dbReference type="ARBA" id="ARBA00004141"/>
    </source>
</evidence>
<proteinExistence type="inferred from homology"/>
<protein>
    <recommendedName>
        <fullName evidence="7">Protein-methionine-sulfoxide reductase heme-binding subunit MsrQ</fullName>
    </recommendedName>
    <alternativeName>
        <fullName evidence="7">Flavocytochrome MsrQ</fullName>
    </alternativeName>
</protein>